<proteinExistence type="predicted"/>
<name>A0A975GLM0_9BACT</name>
<keyword evidence="2" id="KW-1185">Reference proteome</keyword>
<dbReference type="EMBL" id="CP061800">
    <property type="protein sequence ID" value="QTA85902.1"/>
    <property type="molecule type" value="Genomic_DNA"/>
</dbReference>
<gene>
    <name evidence="1" type="ORF">dnm_019190</name>
</gene>
<dbReference type="AlphaFoldDB" id="A0A975GLM0"/>
<evidence type="ECO:0000313" key="1">
    <source>
        <dbReference type="EMBL" id="QTA85902.1"/>
    </source>
</evidence>
<protein>
    <submittedName>
        <fullName evidence="1">Uncharacterized protein</fullName>
    </submittedName>
</protein>
<dbReference type="Proteomes" id="UP000663722">
    <property type="component" value="Chromosome"/>
</dbReference>
<dbReference type="KEGG" id="dmm:dnm_019190"/>
<sequence>MPLFYPRNLSVCQRSAKIRRFFQAGLLTFRSSYLPHLPIRIIE</sequence>
<reference evidence="1" key="1">
    <citation type="journal article" date="2021" name="Microb. Physiol.">
        <title>Proteogenomic Insights into the Physiology of Marine, Sulfate-Reducing, Filamentous Desulfonema limicola and Desulfonema magnum.</title>
        <authorList>
            <person name="Schnaars V."/>
            <person name="Wohlbrand L."/>
            <person name="Scheve S."/>
            <person name="Hinrichs C."/>
            <person name="Reinhardt R."/>
            <person name="Rabus R."/>
        </authorList>
    </citation>
    <scope>NUCLEOTIDE SEQUENCE</scope>
    <source>
        <strain evidence="1">4be13</strain>
    </source>
</reference>
<accession>A0A975GLM0</accession>
<evidence type="ECO:0000313" key="2">
    <source>
        <dbReference type="Proteomes" id="UP000663722"/>
    </source>
</evidence>
<organism evidence="1 2">
    <name type="scientific">Desulfonema magnum</name>
    <dbReference type="NCBI Taxonomy" id="45655"/>
    <lineage>
        <taxon>Bacteria</taxon>
        <taxon>Pseudomonadati</taxon>
        <taxon>Thermodesulfobacteriota</taxon>
        <taxon>Desulfobacteria</taxon>
        <taxon>Desulfobacterales</taxon>
        <taxon>Desulfococcaceae</taxon>
        <taxon>Desulfonema</taxon>
    </lineage>
</organism>